<evidence type="ECO:0000256" key="4">
    <source>
        <dbReference type="ARBA" id="ARBA00022605"/>
    </source>
</evidence>
<evidence type="ECO:0000256" key="9">
    <source>
        <dbReference type="PROSITE-ProRule" id="PRU10125"/>
    </source>
</evidence>
<evidence type="ECO:0000256" key="1">
    <source>
        <dbReference type="ARBA" id="ARBA00005196"/>
    </source>
</evidence>
<dbReference type="UniPathway" id="UPA00034">
    <property type="reaction ID" value="UER00025"/>
</dbReference>
<comment type="subunit">
    <text evidence="8">Homodimer.</text>
</comment>
<dbReference type="EC" id="5.1.1.7" evidence="3 8"/>
<feature type="active site" description="Proton donor" evidence="8">
    <location>
        <position position="82"/>
    </location>
</feature>
<name>A0A367Z0T5_9ACTN</name>
<reference evidence="10 11" key="1">
    <citation type="submission" date="2018-07" db="EMBL/GenBank/DDBJ databases">
        <title>Desertimonas flava gen. nov. sp. nov.</title>
        <authorList>
            <person name="Liu S."/>
        </authorList>
    </citation>
    <scope>NUCLEOTIDE SEQUENCE [LARGE SCALE GENOMIC DNA]</scope>
    <source>
        <strain evidence="10 11">16Sb5-5</strain>
    </source>
</reference>
<dbReference type="HAMAP" id="MF_00197">
    <property type="entry name" value="DAP_epimerase"/>
    <property type="match status" value="1"/>
</dbReference>
<dbReference type="NCBIfam" id="TIGR00652">
    <property type="entry name" value="DapF"/>
    <property type="match status" value="1"/>
</dbReference>
<feature type="binding site" evidence="8">
    <location>
        <begin position="83"/>
        <end position="84"/>
    </location>
    <ligand>
        <name>substrate</name>
    </ligand>
</feature>
<feature type="site" description="Could be important to modulate the pK values of the two catalytic cysteine residues" evidence="8">
    <location>
        <position position="160"/>
    </location>
</feature>
<dbReference type="InterPro" id="IPR001653">
    <property type="entry name" value="DAP_epimerase_DapF"/>
</dbReference>
<keyword evidence="8" id="KW-0963">Cytoplasm</keyword>
<keyword evidence="11" id="KW-1185">Reference proteome</keyword>
<comment type="subcellular location">
    <subcellularLocation>
        <location evidence="8">Cytoplasm</location>
    </subcellularLocation>
</comment>
<evidence type="ECO:0000256" key="5">
    <source>
        <dbReference type="ARBA" id="ARBA00023154"/>
    </source>
</evidence>
<evidence type="ECO:0000256" key="2">
    <source>
        <dbReference type="ARBA" id="ARBA00010219"/>
    </source>
</evidence>
<dbReference type="AlphaFoldDB" id="A0A367Z0T5"/>
<comment type="catalytic activity">
    <reaction evidence="7 8">
        <text>(2S,6S)-2,6-diaminopimelate = meso-2,6-diaminopimelate</text>
        <dbReference type="Rhea" id="RHEA:15393"/>
        <dbReference type="ChEBI" id="CHEBI:57609"/>
        <dbReference type="ChEBI" id="CHEBI:57791"/>
        <dbReference type="EC" id="5.1.1.7"/>
    </reaction>
</comment>
<evidence type="ECO:0000256" key="6">
    <source>
        <dbReference type="ARBA" id="ARBA00023235"/>
    </source>
</evidence>
<feature type="site" description="Could be important to modulate the pK values of the two catalytic cysteine residues" evidence="8">
    <location>
        <position position="214"/>
    </location>
</feature>
<keyword evidence="6 8" id="KW-0413">Isomerase</keyword>
<dbReference type="PANTHER" id="PTHR31689:SF0">
    <property type="entry name" value="DIAMINOPIMELATE EPIMERASE"/>
    <property type="match status" value="1"/>
</dbReference>
<feature type="binding site" evidence="8">
    <location>
        <position position="158"/>
    </location>
    <ligand>
        <name>substrate</name>
    </ligand>
</feature>
<evidence type="ECO:0000256" key="3">
    <source>
        <dbReference type="ARBA" id="ARBA00013080"/>
    </source>
</evidence>
<comment type="pathway">
    <text evidence="1 8">Amino-acid biosynthesis; L-lysine biosynthesis via DAP pathway; DL-2,6-diaminopimelate from LL-2,6-diaminopimelate: step 1/1.</text>
</comment>
<dbReference type="InterPro" id="IPR018510">
    <property type="entry name" value="DAP_epimerase_AS"/>
</dbReference>
<organism evidence="10 11">
    <name type="scientific">Desertihabitans brevis</name>
    <dbReference type="NCBI Taxonomy" id="2268447"/>
    <lineage>
        <taxon>Bacteria</taxon>
        <taxon>Bacillati</taxon>
        <taxon>Actinomycetota</taxon>
        <taxon>Actinomycetes</taxon>
        <taxon>Propionibacteriales</taxon>
        <taxon>Propionibacteriaceae</taxon>
        <taxon>Desertihabitans</taxon>
    </lineage>
</organism>
<feature type="binding site" evidence="8">
    <location>
        <begin position="214"/>
        <end position="215"/>
    </location>
    <ligand>
        <name>substrate</name>
    </ligand>
</feature>
<gene>
    <name evidence="8" type="primary">dapF</name>
    <name evidence="10" type="ORF">DT076_02940</name>
</gene>
<feature type="binding site" evidence="8">
    <location>
        <position position="14"/>
    </location>
    <ligand>
        <name>substrate</name>
    </ligand>
</feature>
<feature type="binding site" evidence="8">
    <location>
        <position position="73"/>
    </location>
    <ligand>
        <name>substrate</name>
    </ligand>
</feature>
<keyword evidence="4 8" id="KW-0028">Amino-acid biosynthesis</keyword>
<proteinExistence type="inferred from homology"/>
<feature type="active site" description="Proton acceptor" evidence="8">
    <location>
        <position position="223"/>
    </location>
</feature>
<dbReference type="Proteomes" id="UP000252770">
    <property type="component" value="Unassembled WGS sequence"/>
</dbReference>
<dbReference type="PANTHER" id="PTHR31689">
    <property type="entry name" value="DIAMINOPIMELATE EPIMERASE, CHLOROPLASTIC"/>
    <property type="match status" value="1"/>
</dbReference>
<dbReference type="GO" id="GO:0008837">
    <property type="term" value="F:diaminopimelate epimerase activity"/>
    <property type="evidence" value="ECO:0007669"/>
    <property type="project" value="UniProtKB-UniRule"/>
</dbReference>
<dbReference type="RefSeq" id="WP_114125090.1">
    <property type="nucleotide sequence ID" value="NZ_QOUI01000001.1"/>
</dbReference>
<dbReference type="GO" id="GO:0005829">
    <property type="term" value="C:cytosol"/>
    <property type="evidence" value="ECO:0007669"/>
    <property type="project" value="TreeGrafter"/>
</dbReference>
<sequence length="281" mass="29846">MRSWPFAKGHGTHNDFVLVVDRHGLLDPTDDDVRWLCDRRAGVGGDGLLRAIKAEHIAGWDGDPSLWFMDYRNADGSVAEMCGNGVRVFARMLLEDGLADGPEVPVATRAGLRPVTLTNGGYRVAMGPVTVEPDAVEVTVGGEGSAHRWRAAAVDVGNPHAVVVLDDGPETPSLTSLDLRPAPRWEPAERFPDGVNVELVEVVDERHLRMRVHERGSGETMSCGTGTVAVAAAQAATLGATEGTWRVDVPGGTVTVELADGRAWLTGPAEIVARGEVLLPG</sequence>
<comment type="similarity">
    <text evidence="2 8">Belongs to the diaminopimelate epimerase family.</text>
</comment>
<dbReference type="GO" id="GO:0009089">
    <property type="term" value="P:lysine biosynthetic process via diaminopimelate"/>
    <property type="evidence" value="ECO:0007669"/>
    <property type="project" value="UniProtKB-UniRule"/>
</dbReference>
<feature type="binding site" evidence="8">
    <location>
        <begin position="224"/>
        <end position="225"/>
    </location>
    <ligand>
        <name>substrate</name>
    </ligand>
</feature>
<feature type="binding site" evidence="8">
    <location>
        <position position="196"/>
    </location>
    <ligand>
        <name>substrate</name>
    </ligand>
</feature>
<dbReference type="Gene3D" id="3.10.310.10">
    <property type="entry name" value="Diaminopimelate Epimerase, Chain A, domain 1"/>
    <property type="match status" value="2"/>
</dbReference>
<protein>
    <recommendedName>
        <fullName evidence="3 8">Diaminopimelate epimerase</fullName>
        <shortName evidence="8">DAP epimerase</shortName>
        <ecNumber evidence="3 8">5.1.1.7</ecNumber>
    </recommendedName>
    <alternativeName>
        <fullName evidence="8">PLP-independent amino acid racemase</fullName>
    </alternativeName>
</protein>
<evidence type="ECO:0000256" key="7">
    <source>
        <dbReference type="ARBA" id="ARBA00051712"/>
    </source>
</evidence>
<accession>A0A367Z0T5</accession>
<evidence type="ECO:0000313" key="10">
    <source>
        <dbReference type="EMBL" id="RCK71389.1"/>
    </source>
</evidence>
<keyword evidence="5 8" id="KW-0457">Lysine biosynthesis</keyword>
<evidence type="ECO:0000256" key="8">
    <source>
        <dbReference type="HAMAP-Rule" id="MF_00197"/>
    </source>
</evidence>
<feature type="active site" evidence="9">
    <location>
        <position position="82"/>
    </location>
</feature>
<comment type="function">
    <text evidence="8">Catalyzes the stereoinversion of LL-2,6-diaminopimelate (L,L-DAP) to meso-diaminopimelate (meso-DAP), a precursor of L-lysine and an essential component of the bacterial peptidoglycan.</text>
</comment>
<dbReference type="EMBL" id="QOUI01000001">
    <property type="protein sequence ID" value="RCK71389.1"/>
    <property type="molecule type" value="Genomic_DNA"/>
</dbReference>
<dbReference type="SUPFAM" id="SSF54506">
    <property type="entry name" value="Diaminopimelate epimerase-like"/>
    <property type="match status" value="2"/>
</dbReference>
<dbReference type="Pfam" id="PF01678">
    <property type="entry name" value="DAP_epimerase"/>
    <property type="match status" value="2"/>
</dbReference>
<dbReference type="PROSITE" id="PS01326">
    <property type="entry name" value="DAP_EPIMERASE"/>
    <property type="match status" value="1"/>
</dbReference>
<evidence type="ECO:0000313" key="11">
    <source>
        <dbReference type="Proteomes" id="UP000252770"/>
    </source>
</evidence>
<comment type="caution">
    <text evidence="8">Lacks conserved residue(s) required for the propagation of feature annotation.</text>
</comment>
<comment type="caution">
    <text evidence="10">The sequence shown here is derived from an EMBL/GenBank/DDBJ whole genome shotgun (WGS) entry which is preliminary data.</text>
</comment>